<evidence type="ECO:0000256" key="2">
    <source>
        <dbReference type="ARBA" id="ARBA00022679"/>
    </source>
</evidence>
<dbReference type="GO" id="GO:0031388">
    <property type="term" value="P:organic acid phosphorylation"/>
    <property type="evidence" value="ECO:0007669"/>
    <property type="project" value="UniProtKB-UniRule"/>
</dbReference>
<reference evidence="5 6" key="1">
    <citation type="submission" date="2018-04" db="EMBL/GenBank/DDBJ databases">
        <title>Bordetella sp. HZ20 isolated from seawater.</title>
        <authorList>
            <person name="Sun C."/>
        </authorList>
    </citation>
    <scope>NUCLEOTIDE SEQUENCE [LARGE SCALE GENOMIC DNA]</scope>
    <source>
        <strain evidence="5 6">HZ20</strain>
    </source>
</reference>
<evidence type="ECO:0000256" key="4">
    <source>
        <dbReference type="PIRNR" id="PIRNR006078"/>
    </source>
</evidence>
<dbReference type="InterPro" id="IPR036129">
    <property type="entry name" value="Glycerate_kinase_sf"/>
</dbReference>
<dbReference type="PANTHER" id="PTHR21599">
    <property type="entry name" value="GLYCERATE KINASE"/>
    <property type="match status" value="1"/>
</dbReference>
<dbReference type="Pfam" id="PF02595">
    <property type="entry name" value="Gly_kinase"/>
    <property type="match status" value="1"/>
</dbReference>
<comment type="similarity">
    <text evidence="1 4">Belongs to the glycerate kinase type-1 family.</text>
</comment>
<evidence type="ECO:0000256" key="1">
    <source>
        <dbReference type="ARBA" id="ARBA00006284"/>
    </source>
</evidence>
<evidence type="ECO:0000313" key="6">
    <source>
        <dbReference type="Proteomes" id="UP000244571"/>
    </source>
</evidence>
<evidence type="ECO:0000313" key="5">
    <source>
        <dbReference type="EMBL" id="AWB35269.1"/>
    </source>
</evidence>
<evidence type="ECO:0000256" key="3">
    <source>
        <dbReference type="ARBA" id="ARBA00022777"/>
    </source>
</evidence>
<dbReference type="GO" id="GO:0008887">
    <property type="term" value="F:glycerate kinase activity"/>
    <property type="evidence" value="ECO:0007669"/>
    <property type="project" value="UniProtKB-UniRule"/>
</dbReference>
<dbReference type="NCBIfam" id="TIGR00045">
    <property type="entry name" value="glycerate kinase"/>
    <property type="match status" value="1"/>
</dbReference>
<dbReference type="EMBL" id="CP028901">
    <property type="protein sequence ID" value="AWB35269.1"/>
    <property type="molecule type" value="Genomic_DNA"/>
</dbReference>
<dbReference type="PIRSF" id="PIRSF006078">
    <property type="entry name" value="GlxK"/>
    <property type="match status" value="1"/>
</dbReference>
<sequence>MKIIIAPDSFKESLDAASVASAIAKGIRKVLPHADIIERPMADGGEGTLDALMRGTSGQTRSAHVLDALGRPCTANWGWIEPDTAFIEMASAAGLEQICPHKRAVMQSDTTGVGMLICKALDQGARTIVLTAGGSATNDCGAGMLKALGLGLRDASGDELSGAPHDLARLASLDTSSLDSRIPTVRWIVATDVDNPLCGERGASSIFGPQKGATPEQVRNLDETLAHFADLTSEIKGEDKREVPGAGAGGGIGYGAIAWLGATVRPGAELVAELVQLDHLIAGADLVITGEGRLDGQTLYGKAPMQVIRTAYRHGVPVIGIAGSLGTGYEAMYEHGLGAAFSLAPGPMSLQQACSDAANLLQNRTRDIMRTMLLGARVGPDRWPTE</sequence>
<proteinExistence type="inferred from homology"/>
<dbReference type="InterPro" id="IPR004381">
    <property type="entry name" value="Glycerate_kinase"/>
</dbReference>
<dbReference type="RefSeq" id="WP_108622687.1">
    <property type="nucleotide sequence ID" value="NZ_CP028901.1"/>
</dbReference>
<name>A0A2R4XNI9_9BURK</name>
<dbReference type="Gene3D" id="3.40.50.10350">
    <property type="entry name" value="Glycerate kinase, domain 1"/>
    <property type="match status" value="1"/>
</dbReference>
<keyword evidence="6" id="KW-1185">Reference proteome</keyword>
<dbReference type="InterPro" id="IPR018197">
    <property type="entry name" value="Glycerate_kinase_RE-like"/>
</dbReference>
<protein>
    <submittedName>
        <fullName evidence="5">Glycerate kinase</fullName>
    </submittedName>
</protein>
<dbReference type="OrthoDB" id="9774290at2"/>
<dbReference type="Proteomes" id="UP000244571">
    <property type="component" value="Chromosome"/>
</dbReference>
<gene>
    <name evidence="5" type="ORF">DBV39_17705</name>
</gene>
<dbReference type="InterPro" id="IPR018193">
    <property type="entry name" value="Glyc_kinase_flavodox-like_fold"/>
</dbReference>
<dbReference type="KEGG" id="boz:DBV39_17705"/>
<keyword evidence="2 4" id="KW-0808">Transferase</keyword>
<dbReference type="Gene3D" id="3.90.1510.10">
    <property type="entry name" value="Glycerate kinase, domain 2"/>
    <property type="match status" value="1"/>
</dbReference>
<dbReference type="SUPFAM" id="SSF110738">
    <property type="entry name" value="Glycerate kinase I"/>
    <property type="match status" value="1"/>
</dbReference>
<keyword evidence="3 4" id="KW-0418">Kinase</keyword>
<organism evidence="5 6">
    <name type="scientific">Orrella marina</name>
    <dbReference type="NCBI Taxonomy" id="2163011"/>
    <lineage>
        <taxon>Bacteria</taxon>
        <taxon>Pseudomonadati</taxon>
        <taxon>Pseudomonadota</taxon>
        <taxon>Betaproteobacteria</taxon>
        <taxon>Burkholderiales</taxon>
        <taxon>Alcaligenaceae</taxon>
        <taxon>Orrella</taxon>
    </lineage>
</organism>
<accession>A0A2R4XNI9</accession>
<dbReference type="PANTHER" id="PTHR21599:SF0">
    <property type="entry name" value="GLYCERATE KINASE"/>
    <property type="match status" value="1"/>
</dbReference>
<dbReference type="AlphaFoldDB" id="A0A2R4XNI9"/>